<evidence type="ECO:0000259" key="2">
    <source>
        <dbReference type="SMART" id="SM00355"/>
    </source>
</evidence>
<name>A0A6A6DBN4_9PEZI</name>
<accession>A0A6A6DBN4</accession>
<dbReference type="InterPro" id="IPR013087">
    <property type="entry name" value="Znf_C2H2_type"/>
</dbReference>
<reference evidence="3" key="1">
    <citation type="journal article" date="2020" name="Stud. Mycol.">
        <title>101 Dothideomycetes genomes: a test case for predicting lifestyles and emergence of pathogens.</title>
        <authorList>
            <person name="Haridas S."/>
            <person name="Albert R."/>
            <person name="Binder M."/>
            <person name="Bloem J."/>
            <person name="Labutti K."/>
            <person name="Salamov A."/>
            <person name="Andreopoulos B."/>
            <person name="Baker S."/>
            <person name="Barry K."/>
            <person name="Bills G."/>
            <person name="Bluhm B."/>
            <person name="Cannon C."/>
            <person name="Castanera R."/>
            <person name="Culley D."/>
            <person name="Daum C."/>
            <person name="Ezra D."/>
            <person name="Gonzalez J."/>
            <person name="Henrissat B."/>
            <person name="Kuo A."/>
            <person name="Liang C."/>
            <person name="Lipzen A."/>
            <person name="Lutzoni F."/>
            <person name="Magnuson J."/>
            <person name="Mondo S."/>
            <person name="Nolan M."/>
            <person name="Ohm R."/>
            <person name="Pangilinan J."/>
            <person name="Park H.-J."/>
            <person name="Ramirez L."/>
            <person name="Alfaro M."/>
            <person name="Sun H."/>
            <person name="Tritt A."/>
            <person name="Yoshinaga Y."/>
            <person name="Zwiers L.-H."/>
            <person name="Turgeon B."/>
            <person name="Goodwin S."/>
            <person name="Spatafora J."/>
            <person name="Crous P."/>
            <person name="Grigoriev I."/>
        </authorList>
    </citation>
    <scope>NUCLEOTIDE SEQUENCE</scope>
    <source>
        <strain evidence="3">CBS 207.26</strain>
    </source>
</reference>
<evidence type="ECO:0000313" key="3">
    <source>
        <dbReference type="EMBL" id="KAF2176871.1"/>
    </source>
</evidence>
<feature type="region of interest" description="Disordered" evidence="1">
    <location>
        <begin position="115"/>
        <end position="150"/>
    </location>
</feature>
<dbReference type="OrthoDB" id="5305647at2759"/>
<protein>
    <recommendedName>
        <fullName evidence="2">C2H2-type domain-containing protein</fullName>
    </recommendedName>
</protein>
<evidence type="ECO:0000256" key="1">
    <source>
        <dbReference type="SAM" id="MobiDB-lite"/>
    </source>
</evidence>
<dbReference type="InterPro" id="IPR059095">
    <property type="entry name" value="Znf_C2H2_17_2nd"/>
</dbReference>
<dbReference type="Pfam" id="PF26176">
    <property type="entry name" value="zf_C2H2_17_2"/>
    <property type="match status" value="1"/>
</dbReference>
<proteinExistence type="predicted"/>
<dbReference type="InterPro" id="IPR059009">
    <property type="entry name" value="Znf_C2H2_17_1st"/>
</dbReference>
<feature type="compositionally biased region" description="Basic residues" evidence="1">
    <location>
        <begin position="115"/>
        <end position="124"/>
    </location>
</feature>
<dbReference type="EMBL" id="ML994699">
    <property type="protein sequence ID" value="KAF2176871.1"/>
    <property type="molecule type" value="Genomic_DNA"/>
</dbReference>
<organism evidence="3 4">
    <name type="scientific">Zopfia rhizophila CBS 207.26</name>
    <dbReference type="NCBI Taxonomy" id="1314779"/>
    <lineage>
        <taxon>Eukaryota</taxon>
        <taxon>Fungi</taxon>
        <taxon>Dikarya</taxon>
        <taxon>Ascomycota</taxon>
        <taxon>Pezizomycotina</taxon>
        <taxon>Dothideomycetes</taxon>
        <taxon>Dothideomycetes incertae sedis</taxon>
        <taxon>Zopfiaceae</taxon>
        <taxon>Zopfia</taxon>
    </lineage>
</organism>
<gene>
    <name evidence="3" type="ORF">K469DRAFT_812250</name>
</gene>
<dbReference type="AlphaFoldDB" id="A0A6A6DBN4"/>
<dbReference type="SMART" id="SM00355">
    <property type="entry name" value="ZnF_C2H2"/>
    <property type="match status" value="2"/>
</dbReference>
<dbReference type="Pfam" id="PF26177">
    <property type="entry name" value="zf_C2H2_17_1st"/>
    <property type="match status" value="1"/>
</dbReference>
<feature type="domain" description="C2H2-type" evidence="2">
    <location>
        <begin position="82"/>
        <end position="112"/>
    </location>
</feature>
<dbReference type="Proteomes" id="UP000800200">
    <property type="component" value="Unassembled WGS sequence"/>
</dbReference>
<evidence type="ECO:0000313" key="4">
    <source>
        <dbReference type="Proteomes" id="UP000800200"/>
    </source>
</evidence>
<sequence>MNGITVSQQYYYHVGPDDQNLYYCPYAPACLHKPTWLKPIYHKYLNSHFKPFQCEEQTCNGIRFSNKADCKRHKKEIHGEEILCAYERCKRSNQGQGFNRQDNLKRHVELVHKKKKAKYRRRKTGITNPSAKSDPRRAQVLHSPEARKAGRKLSELENKNAEMGELVDSQLKKIVHTEQKNKELQQENETLQEEKETLQQEKETLQQVNETLQQVNEKLQQENFALQVRSSQSFEILSGANTMVSTQNLNLDHQISQGSAIELDQLYPWGWMDFWSDCSIVSNPVLQTCAPAPVAFTNPFTN</sequence>
<feature type="domain" description="C2H2-type" evidence="2">
    <location>
        <begin position="52"/>
        <end position="78"/>
    </location>
</feature>
<keyword evidence="4" id="KW-1185">Reference proteome</keyword>